<dbReference type="SFLD" id="SFLDF00044">
    <property type="entry name" value="enolase-phosphatase"/>
    <property type="match status" value="1"/>
</dbReference>
<evidence type="ECO:0000313" key="8">
    <source>
        <dbReference type="Proteomes" id="UP000439591"/>
    </source>
</evidence>
<reference evidence="7 8" key="1">
    <citation type="submission" date="2019-11" db="EMBL/GenBank/DDBJ databases">
        <authorList>
            <person name="Holert J."/>
        </authorList>
    </citation>
    <scope>NUCLEOTIDE SEQUENCE [LARGE SCALE GENOMIC DNA]</scope>
    <source>
        <strain evidence="6">BC3_2A</strain>
        <strain evidence="5">SB11_1A</strain>
    </source>
</reference>
<dbReference type="SFLD" id="SFLDS00003">
    <property type="entry name" value="Haloacid_Dehalogenase"/>
    <property type="match status" value="1"/>
</dbReference>
<gene>
    <name evidence="4 5" type="primary">mtnC</name>
    <name evidence="5" type="ORF">IHBHHGIJ_02148</name>
    <name evidence="6" type="ORF">KFEGEMFD_01750</name>
</gene>
<dbReference type="NCBIfam" id="TIGR01691">
    <property type="entry name" value="enolase-ppase"/>
    <property type="match status" value="1"/>
</dbReference>
<evidence type="ECO:0000256" key="4">
    <source>
        <dbReference type="HAMAP-Rule" id="MF_01681"/>
    </source>
</evidence>
<evidence type="ECO:0000313" key="7">
    <source>
        <dbReference type="Proteomes" id="UP000435877"/>
    </source>
</evidence>
<dbReference type="HAMAP" id="MF_01681">
    <property type="entry name" value="Salvage_MtnC"/>
    <property type="match status" value="1"/>
</dbReference>
<dbReference type="EC" id="3.1.3.77" evidence="4"/>
<dbReference type="GO" id="GO:0019509">
    <property type="term" value="P:L-methionine salvage from methylthioadenosine"/>
    <property type="evidence" value="ECO:0007669"/>
    <property type="project" value="UniProtKB-UniRule"/>
</dbReference>
<sequence length="227" mass="25243">MINAIVTDIEGTTSSIEFVHSVLFPYASKKLPDFIRQNHDHKAVAAALADTAKQSGIDVHNTEALITQLLQWIADDKKVTPLKTLQGLIWEHGYRNGDYQAHIYPDALSKLTAWQQQNINLYVYSSGSIYAQKLFFGFNEGGDLQTLFTDYFDTTTGPKREAASYRVIKQAIGLPANEILFLSDTLEEVDAAAEIGMSTAWVQRQPPIAQHTPHQCVSSFSDIILPS</sequence>
<protein>
    <recommendedName>
        <fullName evidence="4">Enolase-phosphatase E1</fullName>
        <ecNumber evidence="4">3.1.3.77</ecNumber>
    </recommendedName>
    <alternativeName>
        <fullName evidence="4">2,3-diketo-5-methylthio-1-phosphopentane phosphatase</fullName>
    </alternativeName>
</protein>
<dbReference type="RefSeq" id="WP_159268732.1">
    <property type="nucleotide sequence ID" value="NZ_CACSIK010000001.1"/>
</dbReference>
<dbReference type="CDD" id="cd01629">
    <property type="entry name" value="HAD_EP"/>
    <property type="match status" value="1"/>
</dbReference>
<dbReference type="EMBL" id="CACSIK010000001">
    <property type="protein sequence ID" value="CAA0091411.1"/>
    <property type="molecule type" value="Genomic_DNA"/>
</dbReference>
<keyword evidence="3 4" id="KW-0486">Methionine biosynthesis</keyword>
<dbReference type="InterPro" id="IPR006439">
    <property type="entry name" value="HAD-SF_hydro_IA"/>
</dbReference>
<keyword evidence="2 4" id="KW-0378">Hydrolase</keyword>
<dbReference type="InterPro" id="IPR023214">
    <property type="entry name" value="HAD_sf"/>
</dbReference>
<comment type="subunit">
    <text evidence="4">Monomer.</text>
</comment>
<comment type="similarity">
    <text evidence="4">Belongs to the HAD-like hydrolase superfamily. MasA/MtnC family.</text>
</comment>
<dbReference type="AlphaFoldDB" id="A0A5S9NMZ4"/>
<dbReference type="InterPro" id="IPR036412">
    <property type="entry name" value="HAD-like_sf"/>
</dbReference>
<keyword evidence="4" id="KW-0460">Magnesium</keyword>
<evidence type="ECO:0000256" key="3">
    <source>
        <dbReference type="ARBA" id="ARBA00023167"/>
    </source>
</evidence>
<keyword evidence="4" id="KW-0479">Metal-binding</keyword>
<dbReference type="GO" id="GO:0043874">
    <property type="term" value="F:acireductone synthase activity"/>
    <property type="evidence" value="ECO:0007669"/>
    <property type="project" value="UniProtKB-EC"/>
</dbReference>
<dbReference type="GO" id="GO:0043716">
    <property type="term" value="F:2-hydroxy-3-keto-5-methylthiopentenyl-1-phosphate phosphatase activity"/>
    <property type="evidence" value="ECO:0007669"/>
    <property type="project" value="UniProtKB-UniRule"/>
</dbReference>
<evidence type="ECO:0000256" key="2">
    <source>
        <dbReference type="ARBA" id="ARBA00022801"/>
    </source>
</evidence>
<dbReference type="SUPFAM" id="SSF56784">
    <property type="entry name" value="HAD-like"/>
    <property type="match status" value="1"/>
</dbReference>
<dbReference type="Proteomes" id="UP000439591">
    <property type="component" value="Unassembled WGS sequence"/>
</dbReference>
<comment type="function">
    <text evidence="4">Bifunctional enzyme that catalyzes the enolization of 2,3-diketo-5-methylthiopentyl-1-phosphate (DK-MTP-1-P) into the intermediate 2-hydroxy-3-keto-5-methylthiopentenyl-1-phosphate (HK-MTPenyl-1-P), which is then dephosphorylated to form the acireductone 1,2-dihydroxy-3-keto-5-methylthiopentene (DHK-MTPene).</text>
</comment>
<dbReference type="PRINTS" id="PR00413">
    <property type="entry name" value="HADHALOGNASE"/>
</dbReference>
<comment type="pathway">
    <text evidence="4">Amino-acid biosynthesis; L-methionine biosynthesis via salvage pathway; L-methionine from S-methyl-5-thio-alpha-D-ribose 1-phosphate: step 4/6.</text>
</comment>
<dbReference type="OrthoDB" id="9797416at2"/>
<evidence type="ECO:0000313" key="5">
    <source>
        <dbReference type="EMBL" id="CAA0091411.1"/>
    </source>
</evidence>
<evidence type="ECO:0000313" key="6">
    <source>
        <dbReference type="EMBL" id="CAA0098797.1"/>
    </source>
</evidence>
<dbReference type="Gene3D" id="3.40.50.1000">
    <property type="entry name" value="HAD superfamily/HAD-like"/>
    <property type="match status" value="1"/>
</dbReference>
<dbReference type="GO" id="GO:0043715">
    <property type="term" value="F:2,3-diketo-5-methylthiopentyl-1-phosphate enolase activity"/>
    <property type="evidence" value="ECO:0007669"/>
    <property type="project" value="UniProtKB-UniRule"/>
</dbReference>
<evidence type="ECO:0000256" key="1">
    <source>
        <dbReference type="ARBA" id="ARBA00022605"/>
    </source>
</evidence>
<dbReference type="SFLD" id="SFLDG01133">
    <property type="entry name" value="C1.5.4:_Enolase-phosphatase_Li"/>
    <property type="match status" value="1"/>
</dbReference>
<dbReference type="SFLD" id="SFLDG01129">
    <property type="entry name" value="C1.5:_HAD__Beta-PGM__Phosphata"/>
    <property type="match status" value="1"/>
</dbReference>
<dbReference type="EMBL" id="CACSIM010000002">
    <property type="protein sequence ID" value="CAA0098797.1"/>
    <property type="molecule type" value="Genomic_DNA"/>
</dbReference>
<dbReference type="InterPro" id="IPR023943">
    <property type="entry name" value="Enolase-ppase_E1"/>
</dbReference>
<keyword evidence="1 4" id="KW-0028">Amino-acid biosynthesis</keyword>
<name>A0A5S9NMZ4_9GAMM</name>
<dbReference type="PANTHER" id="PTHR20371:SF1">
    <property type="entry name" value="ENOLASE-PHOSPHATASE E1"/>
    <property type="match status" value="1"/>
</dbReference>
<accession>A0A5S9NMZ4</accession>
<dbReference type="UniPathway" id="UPA00904">
    <property type="reaction ID" value="UER00876"/>
</dbReference>
<proteinExistence type="inferred from homology"/>
<dbReference type="PANTHER" id="PTHR20371">
    <property type="entry name" value="ENOLASE-PHOSPHATASE E1"/>
    <property type="match status" value="1"/>
</dbReference>
<dbReference type="GO" id="GO:0000287">
    <property type="term" value="F:magnesium ion binding"/>
    <property type="evidence" value="ECO:0007669"/>
    <property type="project" value="UniProtKB-UniRule"/>
</dbReference>
<keyword evidence="7" id="KW-1185">Reference proteome</keyword>
<comment type="cofactor">
    <cofactor evidence="4">
        <name>Mg(2+)</name>
        <dbReference type="ChEBI" id="CHEBI:18420"/>
    </cofactor>
    <text evidence="4">Binds 1 Mg(2+) ion per subunit.</text>
</comment>
<comment type="catalytic activity">
    <reaction evidence="4">
        <text>5-methylsulfanyl-2,3-dioxopentyl phosphate + H2O = 1,2-dihydroxy-5-(methylsulfanyl)pent-1-en-3-one + phosphate</text>
        <dbReference type="Rhea" id="RHEA:21700"/>
        <dbReference type="ChEBI" id="CHEBI:15377"/>
        <dbReference type="ChEBI" id="CHEBI:43474"/>
        <dbReference type="ChEBI" id="CHEBI:49252"/>
        <dbReference type="ChEBI" id="CHEBI:58828"/>
        <dbReference type="EC" id="3.1.3.77"/>
    </reaction>
</comment>
<dbReference type="Gene3D" id="1.10.720.60">
    <property type="match status" value="1"/>
</dbReference>
<dbReference type="Proteomes" id="UP000435877">
    <property type="component" value="Unassembled WGS sequence"/>
</dbReference>
<organism evidence="5 7">
    <name type="scientific">Zhongshania aliphaticivorans</name>
    <dbReference type="NCBI Taxonomy" id="1470434"/>
    <lineage>
        <taxon>Bacteria</taxon>
        <taxon>Pseudomonadati</taxon>
        <taxon>Pseudomonadota</taxon>
        <taxon>Gammaproteobacteria</taxon>
        <taxon>Cellvibrionales</taxon>
        <taxon>Spongiibacteraceae</taxon>
        <taxon>Zhongshania</taxon>
    </lineage>
</organism>
<dbReference type="Pfam" id="PF00702">
    <property type="entry name" value="Hydrolase"/>
    <property type="match status" value="1"/>
</dbReference>
<comment type="pathway">
    <text evidence="4">Amino-acid biosynthesis; L-methionine biosynthesis via salvage pathway; L-methionine from S-methyl-5-thio-alpha-D-ribose 1-phosphate: step 3/6.</text>
</comment>